<reference evidence="1 2" key="1">
    <citation type="submission" date="2023-07" db="EMBL/GenBank/DDBJ databases">
        <title>Comparative genomics of wheat-associated soil bacteria to identify genetic determinants of phenazine resistance.</title>
        <authorList>
            <person name="Mouncey N."/>
        </authorList>
    </citation>
    <scope>NUCLEOTIDE SEQUENCE [LARGE SCALE GENOMIC DNA]</scope>
    <source>
        <strain evidence="1 2">W4I9-1</strain>
    </source>
</reference>
<keyword evidence="2" id="KW-1185">Reference proteome</keyword>
<comment type="caution">
    <text evidence="1">The sequence shown here is derived from an EMBL/GenBank/DDBJ whole genome shotgun (WGS) entry which is preliminary data.</text>
</comment>
<name>A0AAW8F2L1_9MICO</name>
<accession>A0AAW8F2L1</accession>
<evidence type="ECO:0000313" key="1">
    <source>
        <dbReference type="EMBL" id="MDQ0649139.1"/>
    </source>
</evidence>
<sequence length="120" mass="13134">MFAGATPRQHMDWMQTVDQTGWPHAMVITVLSERAISEALAVIGALRSAGVRVLAVTQPGSRTIARALGVADAAARIGVRHNTARKYLARIRDKYTAAGYQARTKLELARLAYDEGFLIR</sequence>
<dbReference type="Proteomes" id="UP001244427">
    <property type="component" value="Unassembled WGS sequence"/>
</dbReference>
<gene>
    <name evidence="1" type="ORF">QFZ53_003335</name>
</gene>
<proteinExistence type="predicted"/>
<dbReference type="RefSeq" id="WP_307298329.1">
    <property type="nucleotide sequence ID" value="NZ_JAUSXV010000001.1"/>
</dbReference>
<evidence type="ECO:0008006" key="3">
    <source>
        <dbReference type="Google" id="ProtNLM"/>
    </source>
</evidence>
<protein>
    <recommendedName>
        <fullName evidence="3">HTH luxR-type domain-containing protein</fullName>
    </recommendedName>
</protein>
<dbReference type="AlphaFoldDB" id="A0AAW8F2L1"/>
<dbReference type="EMBL" id="JAUSXV010000001">
    <property type="protein sequence ID" value="MDQ0649139.1"/>
    <property type="molecule type" value="Genomic_DNA"/>
</dbReference>
<organism evidence="1 2">
    <name type="scientific">Microbacterium natoriense</name>
    <dbReference type="NCBI Taxonomy" id="284570"/>
    <lineage>
        <taxon>Bacteria</taxon>
        <taxon>Bacillati</taxon>
        <taxon>Actinomycetota</taxon>
        <taxon>Actinomycetes</taxon>
        <taxon>Micrococcales</taxon>
        <taxon>Microbacteriaceae</taxon>
        <taxon>Microbacterium</taxon>
    </lineage>
</organism>
<evidence type="ECO:0000313" key="2">
    <source>
        <dbReference type="Proteomes" id="UP001244427"/>
    </source>
</evidence>